<dbReference type="SMART" id="SM00389">
    <property type="entry name" value="HOX"/>
    <property type="match status" value="1"/>
</dbReference>
<protein>
    <recommendedName>
        <fullName evidence="8">Homeobox domain-containing protein</fullName>
    </recommendedName>
</protein>
<dbReference type="GO" id="GO:0000981">
    <property type="term" value="F:DNA-binding transcription factor activity, RNA polymerase II-specific"/>
    <property type="evidence" value="ECO:0007669"/>
    <property type="project" value="InterPro"/>
</dbReference>
<keyword evidence="4 5" id="KW-0539">Nucleus</keyword>
<evidence type="ECO:0000256" key="2">
    <source>
        <dbReference type="ARBA" id="ARBA00023125"/>
    </source>
</evidence>
<sequence length="314" mass="35760">MERRFASVEWLSESSQRNATHPNVDLLACRSSTSALQNLKEVSIQGMDRPSSATSNNEKENCIDHTAAQYQVEKTQTETHEHQNSDTDSTRSPGSLSEEEATSRSRTRFTKEQMQELEKSFMENRYIGSNEKKRLSKVLKLSETQIKTWFQNRRMKFKRQSQDARVEAFFSGLYVPYYGYSNLQTPTCPVRPELAIPLASPASAPHIKTWFQNRRMKFKHQNQDATVDAFFSGLYFPYYGYSNLPTPACPVRPELAMPYAPLAPAPHVVPHSSTAIRPYLPSSMPPTNLGSYPCPSFFVHPLLRDSAGPRYSPY</sequence>
<feature type="domain" description="Homeobox" evidence="8">
    <location>
        <begin position="100"/>
        <end position="160"/>
    </location>
</feature>
<dbReference type="InterPro" id="IPR050848">
    <property type="entry name" value="Homeobox_TF"/>
</dbReference>
<keyword evidence="10" id="KW-1185">Reference proteome</keyword>
<evidence type="ECO:0000256" key="4">
    <source>
        <dbReference type="ARBA" id="ARBA00023242"/>
    </source>
</evidence>
<evidence type="ECO:0000256" key="1">
    <source>
        <dbReference type="ARBA" id="ARBA00004123"/>
    </source>
</evidence>
<evidence type="ECO:0000256" key="6">
    <source>
        <dbReference type="RuleBase" id="RU000682"/>
    </source>
</evidence>
<dbReference type="EMBL" id="DYDO01000012">
    <property type="protein sequence ID" value="DBA15100.1"/>
    <property type="molecule type" value="Genomic_DNA"/>
</dbReference>
<evidence type="ECO:0000256" key="5">
    <source>
        <dbReference type="PROSITE-ProRule" id="PRU00108"/>
    </source>
</evidence>
<feature type="region of interest" description="Disordered" evidence="7">
    <location>
        <begin position="1"/>
        <end position="20"/>
    </location>
</feature>
<gene>
    <name evidence="9" type="ORF">GDO54_004357</name>
</gene>
<evidence type="ECO:0000313" key="9">
    <source>
        <dbReference type="EMBL" id="DBA15100.1"/>
    </source>
</evidence>
<keyword evidence="3 5" id="KW-0371">Homeobox</keyword>
<dbReference type="AlphaFoldDB" id="A0AAV2ZIV6"/>
<evidence type="ECO:0000259" key="8">
    <source>
        <dbReference type="PROSITE" id="PS50071"/>
    </source>
</evidence>
<dbReference type="Proteomes" id="UP001181693">
    <property type="component" value="Unassembled WGS sequence"/>
</dbReference>
<evidence type="ECO:0000313" key="10">
    <source>
        <dbReference type="Proteomes" id="UP001181693"/>
    </source>
</evidence>
<organism evidence="9 10">
    <name type="scientific">Pyxicephalus adspersus</name>
    <name type="common">African bullfrog</name>
    <dbReference type="NCBI Taxonomy" id="30357"/>
    <lineage>
        <taxon>Eukaryota</taxon>
        <taxon>Metazoa</taxon>
        <taxon>Chordata</taxon>
        <taxon>Craniata</taxon>
        <taxon>Vertebrata</taxon>
        <taxon>Euteleostomi</taxon>
        <taxon>Amphibia</taxon>
        <taxon>Batrachia</taxon>
        <taxon>Anura</taxon>
        <taxon>Neobatrachia</taxon>
        <taxon>Ranoidea</taxon>
        <taxon>Pyxicephalidae</taxon>
        <taxon>Pyxicephalinae</taxon>
        <taxon>Pyxicephalus</taxon>
    </lineage>
</organism>
<dbReference type="PANTHER" id="PTHR24333:SF14">
    <property type="entry name" value="HOMEOBOX DOMAIN-CONTAINING PROTEIN"/>
    <property type="match status" value="1"/>
</dbReference>
<dbReference type="Gene3D" id="1.10.10.60">
    <property type="entry name" value="Homeodomain-like"/>
    <property type="match status" value="2"/>
</dbReference>
<dbReference type="GO" id="GO:0005634">
    <property type="term" value="C:nucleus"/>
    <property type="evidence" value="ECO:0007669"/>
    <property type="project" value="UniProtKB-SubCell"/>
</dbReference>
<dbReference type="PROSITE" id="PS50071">
    <property type="entry name" value="HOMEOBOX_2"/>
    <property type="match status" value="2"/>
</dbReference>
<dbReference type="Pfam" id="PF00046">
    <property type="entry name" value="Homeodomain"/>
    <property type="match status" value="1"/>
</dbReference>
<dbReference type="PROSITE" id="PS00027">
    <property type="entry name" value="HOMEOBOX_1"/>
    <property type="match status" value="1"/>
</dbReference>
<name>A0AAV2ZIV6_PYXAD</name>
<dbReference type="InterPro" id="IPR009057">
    <property type="entry name" value="Homeodomain-like_sf"/>
</dbReference>
<dbReference type="SUPFAM" id="SSF46689">
    <property type="entry name" value="Homeodomain-like"/>
    <property type="match status" value="2"/>
</dbReference>
<proteinExistence type="predicted"/>
<reference evidence="9" key="1">
    <citation type="thesis" date="2020" institute="ProQuest LLC" country="789 East Eisenhower Parkway, Ann Arbor, MI, USA">
        <title>Comparative Genomics and Chromosome Evolution.</title>
        <authorList>
            <person name="Mudd A.B."/>
        </authorList>
    </citation>
    <scope>NUCLEOTIDE SEQUENCE</scope>
    <source>
        <strain evidence="9">1538</strain>
        <tissue evidence="9">Blood</tissue>
    </source>
</reference>
<evidence type="ECO:0000256" key="3">
    <source>
        <dbReference type="ARBA" id="ARBA00023155"/>
    </source>
</evidence>
<feature type="domain" description="Homeobox" evidence="8">
    <location>
        <begin position="186"/>
        <end position="221"/>
    </location>
</feature>
<feature type="DNA-binding region" description="Homeobox" evidence="5">
    <location>
        <begin position="102"/>
        <end position="161"/>
    </location>
</feature>
<accession>A0AAV2ZIV6</accession>
<feature type="DNA-binding region" description="Homeobox" evidence="5">
    <location>
        <begin position="188"/>
        <end position="222"/>
    </location>
</feature>
<comment type="subcellular location">
    <subcellularLocation>
        <location evidence="1 5 6">Nucleus</location>
    </subcellularLocation>
</comment>
<comment type="caution">
    <text evidence="9">The sequence shown here is derived from an EMBL/GenBank/DDBJ whole genome shotgun (WGS) entry which is preliminary data.</text>
</comment>
<keyword evidence="2 5" id="KW-0238">DNA-binding</keyword>
<dbReference type="GO" id="GO:0003677">
    <property type="term" value="F:DNA binding"/>
    <property type="evidence" value="ECO:0007669"/>
    <property type="project" value="UniProtKB-UniRule"/>
</dbReference>
<dbReference type="PANTHER" id="PTHR24333">
    <property type="entry name" value="HOMEO BOX HB9 LIKE A-RELATED"/>
    <property type="match status" value="1"/>
</dbReference>
<feature type="region of interest" description="Disordered" evidence="7">
    <location>
        <begin position="74"/>
        <end position="111"/>
    </location>
</feature>
<dbReference type="CDD" id="cd00086">
    <property type="entry name" value="homeodomain"/>
    <property type="match status" value="1"/>
</dbReference>
<feature type="compositionally biased region" description="Basic and acidic residues" evidence="7">
    <location>
        <begin position="75"/>
        <end position="89"/>
    </location>
</feature>
<evidence type="ECO:0000256" key="7">
    <source>
        <dbReference type="SAM" id="MobiDB-lite"/>
    </source>
</evidence>
<dbReference type="InterPro" id="IPR017970">
    <property type="entry name" value="Homeobox_CS"/>
</dbReference>
<dbReference type="InterPro" id="IPR001356">
    <property type="entry name" value="HD"/>
</dbReference>